<reference evidence="7 8" key="1">
    <citation type="journal article" date="2018" name="Plant J.">
        <title>Genome sequences of Chlorella sorokiniana UTEX 1602 and Micractinium conductrix SAG 241.80: implications to maltose excretion by a green alga.</title>
        <authorList>
            <person name="Arriola M.B."/>
            <person name="Velmurugan N."/>
            <person name="Zhang Y."/>
            <person name="Plunkett M.H."/>
            <person name="Hondzo H."/>
            <person name="Barney B.M."/>
        </authorList>
    </citation>
    <scope>NUCLEOTIDE SEQUENCE [LARGE SCALE GENOMIC DNA]</scope>
    <source>
        <strain evidence="8">UTEX 1602</strain>
    </source>
</reference>
<feature type="region of interest" description="Disordered" evidence="5">
    <location>
        <begin position="773"/>
        <end position="834"/>
    </location>
</feature>
<dbReference type="Proteomes" id="UP000239899">
    <property type="component" value="Unassembled WGS sequence"/>
</dbReference>
<feature type="region of interest" description="Disordered" evidence="5">
    <location>
        <begin position="68"/>
        <end position="133"/>
    </location>
</feature>
<evidence type="ECO:0000313" key="7">
    <source>
        <dbReference type="EMBL" id="PRW21144.1"/>
    </source>
</evidence>
<dbReference type="OrthoDB" id="515619at2759"/>
<dbReference type="GO" id="GO:0008270">
    <property type="term" value="F:zinc ion binding"/>
    <property type="evidence" value="ECO:0007669"/>
    <property type="project" value="UniProtKB-KW"/>
</dbReference>
<evidence type="ECO:0000256" key="3">
    <source>
        <dbReference type="ARBA" id="ARBA00022833"/>
    </source>
</evidence>
<dbReference type="PROSITE" id="PS50016">
    <property type="entry name" value="ZF_PHD_2"/>
    <property type="match status" value="1"/>
</dbReference>
<keyword evidence="1" id="KW-0479">Metal-binding</keyword>
<name>A0A2P6TER8_CHLSO</name>
<evidence type="ECO:0000256" key="5">
    <source>
        <dbReference type="SAM" id="MobiDB-lite"/>
    </source>
</evidence>
<feature type="compositionally biased region" description="Basic and acidic residues" evidence="5">
    <location>
        <begin position="73"/>
        <end position="85"/>
    </location>
</feature>
<feature type="domain" description="PHD-type" evidence="6">
    <location>
        <begin position="6"/>
        <end position="60"/>
    </location>
</feature>
<gene>
    <name evidence="7" type="ORF">C2E21_8377</name>
</gene>
<feature type="region of interest" description="Disordered" evidence="5">
    <location>
        <begin position="204"/>
        <end position="234"/>
    </location>
</feature>
<dbReference type="EMBL" id="LHPG02000020">
    <property type="protein sequence ID" value="PRW21144.1"/>
    <property type="molecule type" value="Genomic_DNA"/>
</dbReference>
<dbReference type="InterPro" id="IPR019787">
    <property type="entry name" value="Znf_PHD-finger"/>
</dbReference>
<comment type="caution">
    <text evidence="7">The sequence shown here is derived from an EMBL/GenBank/DDBJ whole genome shotgun (WGS) entry which is preliminary data.</text>
</comment>
<feature type="region of interest" description="Disordered" evidence="5">
    <location>
        <begin position="699"/>
        <end position="718"/>
    </location>
</feature>
<evidence type="ECO:0000313" key="8">
    <source>
        <dbReference type="Proteomes" id="UP000239899"/>
    </source>
</evidence>
<organism evidence="7 8">
    <name type="scientific">Chlorella sorokiniana</name>
    <name type="common">Freshwater green alga</name>
    <dbReference type="NCBI Taxonomy" id="3076"/>
    <lineage>
        <taxon>Eukaryota</taxon>
        <taxon>Viridiplantae</taxon>
        <taxon>Chlorophyta</taxon>
        <taxon>core chlorophytes</taxon>
        <taxon>Trebouxiophyceae</taxon>
        <taxon>Chlorellales</taxon>
        <taxon>Chlorellaceae</taxon>
        <taxon>Chlorella clade</taxon>
        <taxon>Chlorella</taxon>
    </lineage>
</organism>
<evidence type="ECO:0000256" key="1">
    <source>
        <dbReference type="ARBA" id="ARBA00022723"/>
    </source>
</evidence>
<dbReference type="Gene3D" id="3.30.40.10">
    <property type="entry name" value="Zinc/RING finger domain, C3HC4 (zinc finger)"/>
    <property type="match status" value="1"/>
</dbReference>
<keyword evidence="2 4" id="KW-0863">Zinc-finger</keyword>
<dbReference type="InterPro" id="IPR013083">
    <property type="entry name" value="Znf_RING/FYVE/PHD"/>
</dbReference>
<protein>
    <submittedName>
        <fullName evidence="7">PHD and RING finger domain-containing 1 isoform X3</fullName>
    </submittedName>
</protein>
<feature type="compositionally biased region" description="Polar residues" evidence="5">
    <location>
        <begin position="699"/>
        <end position="712"/>
    </location>
</feature>
<feature type="compositionally biased region" description="Basic and acidic residues" evidence="5">
    <location>
        <begin position="204"/>
        <end position="220"/>
    </location>
</feature>
<feature type="compositionally biased region" description="Basic and acidic residues" evidence="5">
    <location>
        <begin position="97"/>
        <end position="120"/>
    </location>
</feature>
<evidence type="ECO:0000256" key="2">
    <source>
        <dbReference type="ARBA" id="ARBA00022771"/>
    </source>
</evidence>
<sequence>MEPTSDSFCEVCGDTGGATRLVLCENVDAGCLGGVHLYCCVPLRSEPPSEAWYCSECQAVRKEAAAARMRAHKEREAARQQRRLELQQQRAEHKRKRQEEQETARRARQRQEEEQRRAAREAAQAPLSKALPTAGTGLPAVLRQSSGVAAVIAAASGRAAPGAPPAAGRPAAAAAPGAAARAAAGPGGAVASKDTLSFLFSSLSKEDARQQQQKEQERQRMASMLQGDERRMQGSKAEHEKLWRELAARYNLPACQAAGHCWSGTLALPVPVQDGGSFAASLTCFALPGNPQCHEAADQSLRPLAEAAAASQPLPWQFKSCKDDLGLLRPGDAWEQASMLLQVQAEPASQEARQWSSLWDYLRKSSQALAVPLPAPAAASAGGGSTDAGSAERPYLYLIPNEYEQAQKTMFGLLGLPLPEPEHPRPCSARQASGSIMRSHRPEEGDAQPLTDIRGDRSAFDRIDRSALELSKGSHYTTPTRQEAGTVRPARTPVFKSFEGQASAEADARAGPLADLHIALWGFGRSDPGIMDVLRQLRSLGAATYISVQLVNLLVVHPSLVKNNSLEAADVARDVPLGLAHLLATTDVHAYLDGRAAILNCLVGRQRLLQGGQWYAPEFSPIFPGGITAVLDYPMLATMPPDQLGQILAAMEALAAGSPDPTWIWNVAAAPADLAALQAAADRGQAPAADNWQRWQASGTARTLSAHETQLPQGAPPVSPVVQYAANVARQHMYDCRVVFLCSNDPDTQAQAEERHTILCGGVPELLHLLQEHQRRQPQQRQEWEEQQQQQRLRQQQQQQHSMLRPPEQPPPLLQKQLRRPPADFVPQPQQLPP</sequence>
<evidence type="ECO:0000256" key="4">
    <source>
        <dbReference type="PROSITE-ProRule" id="PRU00146"/>
    </source>
</evidence>
<keyword evidence="3" id="KW-0862">Zinc</keyword>
<accession>A0A2P6TER8</accession>
<proteinExistence type="predicted"/>
<feature type="compositionally biased region" description="Low complexity" evidence="5">
    <location>
        <begin position="777"/>
        <end position="806"/>
    </location>
</feature>
<dbReference type="InterPro" id="IPR011011">
    <property type="entry name" value="Znf_FYVE_PHD"/>
</dbReference>
<evidence type="ECO:0000259" key="6">
    <source>
        <dbReference type="PROSITE" id="PS50016"/>
    </source>
</evidence>
<dbReference type="SUPFAM" id="SSF57903">
    <property type="entry name" value="FYVE/PHD zinc finger"/>
    <property type="match status" value="1"/>
</dbReference>
<dbReference type="AlphaFoldDB" id="A0A2P6TER8"/>
<keyword evidence="8" id="KW-1185">Reference proteome</keyword>
<feature type="region of interest" description="Disordered" evidence="5">
    <location>
        <begin position="423"/>
        <end position="452"/>
    </location>
</feature>